<name>A0AAV9I9N6_9RHOD</name>
<keyword evidence="2" id="KW-0677">Repeat</keyword>
<feature type="repeat" description="WD" evidence="3">
    <location>
        <begin position="183"/>
        <end position="224"/>
    </location>
</feature>
<dbReference type="Gene3D" id="2.130.10.10">
    <property type="entry name" value="YVTN repeat-like/Quinoprotein amine dehydrogenase"/>
    <property type="match status" value="1"/>
</dbReference>
<reference evidence="4 5" key="1">
    <citation type="submission" date="2022-07" db="EMBL/GenBank/DDBJ databases">
        <title>Genome-wide signatures of adaptation to extreme environments.</title>
        <authorList>
            <person name="Cho C.H."/>
            <person name="Yoon H.S."/>
        </authorList>
    </citation>
    <scope>NUCLEOTIDE SEQUENCE [LARGE SCALE GENOMIC DNA]</scope>
    <source>
        <strain evidence="4 5">108.79 E11</strain>
    </source>
</reference>
<keyword evidence="5" id="KW-1185">Reference proteome</keyword>
<dbReference type="InterPro" id="IPR015943">
    <property type="entry name" value="WD40/YVTN_repeat-like_dom_sf"/>
</dbReference>
<evidence type="ECO:0000256" key="1">
    <source>
        <dbReference type="ARBA" id="ARBA00022574"/>
    </source>
</evidence>
<proteinExistence type="predicted"/>
<dbReference type="AlphaFoldDB" id="A0AAV9I9N6"/>
<evidence type="ECO:0000256" key="3">
    <source>
        <dbReference type="PROSITE-ProRule" id="PRU00221"/>
    </source>
</evidence>
<dbReference type="InterPro" id="IPR001680">
    <property type="entry name" value="WD40_rpt"/>
</dbReference>
<dbReference type="PROSITE" id="PS50294">
    <property type="entry name" value="WD_REPEATS_REGION"/>
    <property type="match status" value="1"/>
</dbReference>
<dbReference type="PROSITE" id="PS50082">
    <property type="entry name" value="WD_REPEATS_2"/>
    <property type="match status" value="1"/>
</dbReference>
<keyword evidence="1 3" id="KW-0853">WD repeat</keyword>
<evidence type="ECO:0000313" key="4">
    <source>
        <dbReference type="EMBL" id="KAK4524011.1"/>
    </source>
</evidence>
<gene>
    <name evidence="4" type="ORF">GAYE_SCF01G1910</name>
</gene>
<comment type="caution">
    <text evidence="4">The sequence shown here is derived from an EMBL/GenBank/DDBJ whole genome shotgun (WGS) entry which is preliminary data.</text>
</comment>
<evidence type="ECO:0008006" key="6">
    <source>
        <dbReference type="Google" id="ProtNLM"/>
    </source>
</evidence>
<dbReference type="InterPro" id="IPR019775">
    <property type="entry name" value="WD40_repeat_CS"/>
</dbReference>
<dbReference type="SMART" id="SM00320">
    <property type="entry name" value="WD40"/>
    <property type="match status" value="2"/>
</dbReference>
<dbReference type="Proteomes" id="UP001300502">
    <property type="component" value="Unassembled WGS sequence"/>
</dbReference>
<dbReference type="Pfam" id="PF00400">
    <property type="entry name" value="WD40"/>
    <property type="match status" value="1"/>
</dbReference>
<dbReference type="PROSITE" id="PS00678">
    <property type="entry name" value="WD_REPEATS_1"/>
    <property type="match status" value="1"/>
</dbReference>
<accession>A0AAV9I9N6</accession>
<dbReference type="EMBL" id="JANCYU010000021">
    <property type="protein sequence ID" value="KAK4524011.1"/>
    <property type="molecule type" value="Genomic_DNA"/>
</dbReference>
<evidence type="ECO:0000256" key="2">
    <source>
        <dbReference type="ARBA" id="ARBA00022737"/>
    </source>
</evidence>
<dbReference type="Pfam" id="PF08728">
    <property type="entry name" value="CRT10"/>
    <property type="match status" value="1"/>
</dbReference>
<protein>
    <recommendedName>
        <fullName evidence="6">Transducin family protein / WD-40 repeat family protein</fullName>
    </recommendedName>
</protein>
<sequence>MNWRKPSYAPVQVSLCYQSPLPIDNHEIAGGVRLEAYRMNLLAMNKKGDQLFVACGEHIFLFEYSERQRPVFQKELSIAPDTINMIKYAELATTGPILVAACGNPVVETGAAVIYFLDVATASLVGQERVVFNMSCSVWGISVCERNGLIALSSNDHCISMIRICLENEWGSQNRFFIVPSACRGHQHNIPSIDFSTNGRFIASVSIDETLRVWDLSTGQSIGFSEGCRVGREEDKWGWSVKWLSLDSVKILEKDDPLYSYIFETTNTTFIQPLLYNEEEHLSSEAFRRRRRRQSLQNDEQLQSIPQILLHSDSLLTDESEQGALSLLLQEIGLSSQQIQAMKEESRNDKLLVFTQKNFLHLLRGGDLHQLVFLPQVSPLNYSGSLMRRGMFRLNFVDYAPELSLLAVGNQGIGTVSLCRLVRNRSGEFRIIIEDVIPQQTAAVEDEQVPLAGLYFKKGNCYSKFCPYYQLVLVHLNGLVQVYEIERRTETNPLDISSCLL</sequence>
<evidence type="ECO:0000313" key="5">
    <source>
        <dbReference type="Proteomes" id="UP001300502"/>
    </source>
</evidence>
<organism evidence="4 5">
    <name type="scientific">Galdieria yellowstonensis</name>
    <dbReference type="NCBI Taxonomy" id="3028027"/>
    <lineage>
        <taxon>Eukaryota</taxon>
        <taxon>Rhodophyta</taxon>
        <taxon>Bangiophyceae</taxon>
        <taxon>Galdieriales</taxon>
        <taxon>Galdieriaceae</taxon>
        <taxon>Galdieria</taxon>
    </lineage>
</organism>
<dbReference type="SUPFAM" id="SSF50978">
    <property type="entry name" value="WD40 repeat-like"/>
    <property type="match status" value="1"/>
</dbReference>
<dbReference type="InterPro" id="IPR036322">
    <property type="entry name" value="WD40_repeat_dom_sf"/>
</dbReference>
<dbReference type="InterPro" id="IPR014839">
    <property type="entry name" value="Crt10"/>
</dbReference>